<reference evidence="12" key="2">
    <citation type="submission" date="2025-08" db="UniProtKB">
        <authorList>
            <consortium name="Ensembl"/>
        </authorList>
    </citation>
    <scope>IDENTIFICATION</scope>
</reference>
<gene>
    <name evidence="12" type="primary">PDZK1IP1</name>
</gene>
<dbReference type="InParanoid" id="A0A7N4NPE3"/>
<evidence type="ECO:0000256" key="8">
    <source>
        <dbReference type="ARBA" id="ARBA00049650"/>
    </source>
</evidence>
<comment type="subunit">
    <text evidence="9">Forms a heterodimer (via N-terminal transmembrane helix) with SLC5A2/SGLT2 (via TM13); this interaction enhances SLC5A2 transporter activity. Interacts with PDZK1.</text>
</comment>
<dbReference type="PANTHER" id="PTHR15296:SF0">
    <property type="entry name" value="PDZK1-INTERACTING PROTEIN 1"/>
    <property type="match status" value="1"/>
</dbReference>
<dbReference type="Pfam" id="PF15807">
    <property type="entry name" value="MAP17"/>
    <property type="match status" value="1"/>
</dbReference>
<evidence type="ECO:0000256" key="4">
    <source>
        <dbReference type="ARBA" id="ARBA00022692"/>
    </source>
</evidence>
<dbReference type="InterPro" id="IPR031627">
    <property type="entry name" value="PDZK1IP1/SMIM24"/>
</dbReference>
<evidence type="ECO:0000256" key="5">
    <source>
        <dbReference type="ARBA" id="ARBA00022989"/>
    </source>
</evidence>
<keyword evidence="6 11" id="KW-0472">Membrane</keyword>
<feature type="transmembrane region" description="Helical" evidence="11">
    <location>
        <begin position="150"/>
        <end position="171"/>
    </location>
</feature>
<evidence type="ECO:0000256" key="9">
    <source>
        <dbReference type="ARBA" id="ARBA00049690"/>
    </source>
</evidence>
<keyword evidence="13" id="KW-1185">Reference proteome</keyword>
<reference evidence="12" key="3">
    <citation type="submission" date="2025-09" db="UniProtKB">
        <authorList>
            <consortium name="Ensembl"/>
        </authorList>
    </citation>
    <scope>IDENTIFICATION</scope>
</reference>
<reference evidence="12 13" key="1">
    <citation type="journal article" date="2011" name="Proc. Natl. Acad. Sci. U.S.A.">
        <title>Genetic diversity and population structure of the endangered marsupial Sarcophilus harrisii (Tasmanian devil).</title>
        <authorList>
            <person name="Miller W."/>
            <person name="Hayes V.M."/>
            <person name="Ratan A."/>
            <person name="Petersen D.C."/>
            <person name="Wittekindt N.E."/>
            <person name="Miller J."/>
            <person name="Walenz B."/>
            <person name="Knight J."/>
            <person name="Qi J."/>
            <person name="Zhao F."/>
            <person name="Wang Q."/>
            <person name="Bedoya-Reina O.C."/>
            <person name="Katiyar N."/>
            <person name="Tomsho L.P."/>
            <person name="Kasson L.M."/>
            <person name="Hardie R.A."/>
            <person name="Woodbridge P."/>
            <person name="Tindall E.A."/>
            <person name="Bertelsen M.F."/>
            <person name="Dixon D."/>
            <person name="Pyecroft S."/>
            <person name="Helgen K.M."/>
            <person name="Lesk A.M."/>
            <person name="Pringle T.H."/>
            <person name="Patterson N."/>
            <person name="Zhang Y."/>
            <person name="Kreiss A."/>
            <person name="Woods G.M."/>
            <person name="Jones M.E."/>
            <person name="Schuster S.C."/>
        </authorList>
    </citation>
    <scope>NUCLEOTIDE SEQUENCE [LARGE SCALE GENOMIC DNA]</scope>
</reference>
<evidence type="ECO:0000256" key="1">
    <source>
        <dbReference type="ARBA" id="ARBA00018942"/>
    </source>
</evidence>
<evidence type="ECO:0000313" key="12">
    <source>
        <dbReference type="Ensembl" id="ENSSHAP00000026482.1"/>
    </source>
</evidence>
<evidence type="ECO:0000256" key="3">
    <source>
        <dbReference type="ARBA" id="ARBA00022553"/>
    </source>
</evidence>
<keyword evidence="5 11" id="KW-1133">Transmembrane helix</keyword>
<evidence type="ECO:0000256" key="11">
    <source>
        <dbReference type="SAM" id="Phobius"/>
    </source>
</evidence>
<dbReference type="Proteomes" id="UP000007648">
    <property type="component" value="Unassembled WGS sequence"/>
</dbReference>
<proteinExistence type="inferred from homology"/>
<keyword evidence="4 11" id="KW-0812">Transmembrane</keyword>
<dbReference type="PANTHER" id="PTHR15296">
    <property type="entry name" value="MEMBRANE-ASSOCIATED PROTEIN MAP17"/>
    <property type="match status" value="1"/>
</dbReference>
<keyword evidence="2" id="KW-1003">Cell membrane</keyword>
<evidence type="ECO:0000256" key="2">
    <source>
        <dbReference type="ARBA" id="ARBA00022475"/>
    </source>
</evidence>
<dbReference type="Ensembl" id="ENSSHAT00000032876.1">
    <property type="protein sequence ID" value="ENSSHAP00000026482.1"/>
    <property type="gene ID" value="ENSSHAG00000025781.1"/>
</dbReference>
<feature type="region of interest" description="Disordered" evidence="10">
    <location>
        <begin position="36"/>
        <end position="65"/>
    </location>
</feature>
<organism evidence="12 13">
    <name type="scientific">Sarcophilus harrisii</name>
    <name type="common">Tasmanian devil</name>
    <name type="synonym">Sarcophilus laniarius</name>
    <dbReference type="NCBI Taxonomy" id="9305"/>
    <lineage>
        <taxon>Eukaryota</taxon>
        <taxon>Metazoa</taxon>
        <taxon>Chordata</taxon>
        <taxon>Craniata</taxon>
        <taxon>Vertebrata</taxon>
        <taxon>Euteleostomi</taxon>
        <taxon>Mammalia</taxon>
        <taxon>Metatheria</taxon>
        <taxon>Dasyuromorphia</taxon>
        <taxon>Dasyuridae</taxon>
        <taxon>Sarcophilus</taxon>
    </lineage>
</organism>
<comment type="similarity">
    <text evidence="8">Belongs to the PDZK1-interacting protein 1/SMIM24 family.</text>
</comment>
<evidence type="ECO:0000256" key="6">
    <source>
        <dbReference type="ARBA" id="ARBA00023136"/>
    </source>
</evidence>
<sequence length="233" mass="24613">GATGGHSPKAPARPCLSRASGGACLPFSQRCAEGARLPGRSLGDTRAGPGARGAWEEAGLESGGEGREELLTTSHCQGRGGRVLGASTCEPGPQEFLSQRFPGERGGRARSPVCQTPAMETPELLLLGLLMAVEPVTCQKGRNLEPWMQGLIAVAVFLALVAIAFAVNHFWCQENPEPVTMVMSVGGKSDEHLAGVDGKYSPMALNFRSSEHKNAYENENVMEDIPGVRSTPM</sequence>
<dbReference type="GO" id="GO:0016324">
    <property type="term" value="C:apical plasma membrane"/>
    <property type="evidence" value="ECO:0007669"/>
    <property type="project" value="UniProtKB-SubCell"/>
</dbReference>
<evidence type="ECO:0000313" key="13">
    <source>
        <dbReference type="Proteomes" id="UP000007648"/>
    </source>
</evidence>
<dbReference type="GeneTree" id="ENSGT00940000154660"/>
<evidence type="ECO:0000256" key="7">
    <source>
        <dbReference type="ARBA" id="ARBA00037861"/>
    </source>
</evidence>
<evidence type="ECO:0000256" key="10">
    <source>
        <dbReference type="SAM" id="MobiDB-lite"/>
    </source>
</evidence>
<dbReference type="AlphaFoldDB" id="A0A7N4NPE3"/>
<protein>
    <recommendedName>
        <fullName evidence="1">PDZK1-interacting protein 1</fullName>
    </recommendedName>
</protein>
<name>A0A7N4NPE3_SARHA</name>
<keyword evidence="3" id="KW-0597">Phosphoprotein</keyword>
<accession>A0A7N4NPE3</accession>
<comment type="subcellular location">
    <subcellularLocation>
        <location evidence="7">Apical cell membrane</location>
        <topology evidence="7">Single-pass membrane protein</topology>
    </subcellularLocation>
</comment>